<dbReference type="PROSITE" id="PS00409">
    <property type="entry name" value="PROKAR_NTER_METHYL"/>
    <property type="match status" value="1"/>
</dbReference>
<sequence length="222" mass="23756">MTHHMPRESTTGRSLPRGAAGFSLIELVIVIVILGILAATALPRFLDVTDEAKKASVEGVSGGYATAVSLVRAQWEAEGRAKQDGRNTVLYDGTRFYLTTPTDSQVANGELSPGYPMETGSGATDVDPANLTAQRCLRIWDGLLQNPPKATASFDEVRGSGNDLKYYATVSSNGLDSVCRYYLVNSLSKGSDGQYQNPQGSTDAFMSFSYRPASGQVTTNIN</sequence>
<evidence type="ECO:0000256" key="1">
    <source>
        <dbReference type="SAM" id="Phobius"/>
    </source>
</evidence>
<comment type="caution">
    <text evidence="2">The sequence shown here is derived from an EMBL/GenBank/DDBJ whole genome shotgun (WGS) entry which is preliminary data.</text>
</comment>
<dbReference type="Gene3D" id="3.30.700.10">
    <property type="entry name" value="Glycoprotein, Type 4 Pilin"/>
    <property type="match status" value="1"/>
</dbReference>
<dbReference type="Pfam" id="PF07963">
    <property type="entry name" value="N_methyl"/>
    <property type="match status" value="1"/>
</dbReference>
<dbReference type="RefSeq" id="WP_408789769.1">
    <property type="nucleotide sequence ID" value="NZ_JBGXBU010000003.1"/>
</dbReference>
<dbReference type="EMBL" id="JBGXBU010000003">
    <property type="protein sequence ID" value="MFM4893339.1"/>
    <property type="molecule type" value="Genomic_DNA"/>
</dbReference>
<dbReference type="InterPro" id="IPR045584">
    <property type="entry name" value="Pilin-like"/>
</dbReference>
<feature type="transmembrane region" description="Helical" evidence="1">
    <location>
        <begin position="20"/>
        <end position="46"/>
    </location>
</feature>
<evidence type="ECO:0000313" key="2">
    <source>
        <dbReference type="EMBL" id="MFM4893339.1"/>
    </source>
</evidence>
<protein>
    <submittedName>
        <fullName evidence="2">Type II secretion system protein</fullName>
    </submittedName>
</protein>
<dbReference type="Proteomes" id="UP001630969">
    <property type="component" value="Unassembled WGS sequence"/>
</dbReference>
<dbReference type="NCBIfam" id="TIGR02532">
    <property type="entry name" value="IV_pilin_GFxxxE"/>
    <property type="match status" value="1"/>
</dbReference>
<gene>
    <name evidence="2" type="ORF">ACEUDJ_10750</name>
</gene>
<dbReference type="GeneID" id="97220373"/>
<proteinExistence type="predicted"/>
<keyword evidence="1" id="KW-1133">Transmembrane helix</keyword>
<dbReference type="SUPFAM" id="SSF54523">
    <property type="entry name" value="Pili subunits"/>
    <property type="match status" value="1"/>
</dbReference>
<name>A0ABW9GS52_9GAMM</name>
<evidence type="ECO:0000313" key="3">
    <source>
        <dbReference type="Proteomes" id="UP001630969"/>
    </source>
</evidence>
<keyword evidence="1" id="KW-0472">Membrane</keyword>
<keyword evidence="3" id="KW-1185">Reference proteome</keyword>
<keyword evidence="1" id="KW-0812">Transmembrane</keyword>
<accession>A0ABW9GS52</accession>
<reference evidence="2 3" key="1">
    <citation type="submission" date="2024-09" db="EMBL/GenBank/DDBJ databases">
        <title>Aeromonas strains Genome sequencing and assembly.</title>
        <authorList>
            <person name="Hu X."/>
            <person name="Tang B."/>
        </authorList>
    </citation>
    <scope>NUCLEOTIDE SEQUENCE [LARGE SCALE GENOMIC DNA]</scope>
    <source>
        <strain evidence="2 3">NB23SCDHY001</strain>
    </source>
</reference>
<organism evidence="2 3">
    <name type="scientific">Aeromonas bivalvium</name>
    <dbReference type="NCBI Taxonomy" id="440079"/>
    <lineage>
        <taxon>Bacteria</taxon>
        <taxon>Pseudomonadati</taxon>
        <taxon>Pseudomonadota</taxon>
        <taxon>Gammaproteobacteria</taxon>
        <taxon>Aeromonadales</taxon>
        <taxon>Aeromonadaceae</taxon>
        <taxon>Aeromonas</taxon>
    </lineage>
</organism>
<dbReference type="InterPro" id="IPR012902">
    <property type="entry name" value="N_methyl_site"/>
</dbReference>